<dbReference type="VEuPathDB" id="FungiDB:BO70DRAFT_400462"/>
<reference evidence="1 2" key="1">
    <citation type="submission" date="2016-12" db="EMBL/GenBank/DDBJ databases">
        <title>The genomes of Aspergillus section Nigri reveals drivers in fungal speciation.</title>
        <authorList>
            <consortium name="DOE Joint Genome Institute"/>
            <person name="Vesth T.C."/>
            <person name="Nybo J."/>
            <person name="Theobald S."/>
            <person name="Brandl J."/>
            <person name="Frisvad J.C."/>
            <person name="Nielsen K.F."/>
            <person name="Lyhne E.K."/>
            <person name="Kogle M.E."/>
            <person name="Kuo A."/>
            <person name="Riley R."/>
            <person name="Clum A."/>
            <person name="Nolan M."/>
            <person name="Lipzen A."/>
            <person name="Salamov A."/>
            <person name="Henrissat B."/>
            <person name="Wiebenga A."/>
            <person name="De Vries R.P."/>
            <person name="Grigoriev I.V."/>
            <person name="Mortensen U.H."/>
            <person name="Andersen M.R."/>
            <person name="Baker S.E."/>
        </authorList>
    </citation>
    <scope>NUCLEOTIDE SEQUENCE [LARGE SCALE GENOMIC DNA]</scope>
    <source>
        <strain evidence="1 2">CBS 117.55</strain>
    </source>
</reference>
<gene>
    <name evidence="1" type="ORF">BO70DRAFT_400462</name>
</gene>
<evidence type="ECO:0000313" key="2">
    <source>
        <dbReference type="Proteomes" id="UP000247233"/>
    </source>
</evidence>
<keyword evidence="2" id="KW-1185">Reference proteome</keyword>
<name>A0A317V1L9_9EURO</name>
<evidence type="ECO:0000313" key="1">
    <source>
        <dbReference type="EMBL" id="PWY67886.1"/>
    </source>
</evidence>
<accession>A0A317V1L9</accession>
<sequence length="165" mass="18226">MATSTSTSSATSTAVIEGFAIRRNNSCLSDEVSCGSTWETWHACCPSGSYCPGSKISIPNNVCCPSWTDCTSEIEDPPVCADNSWGLYNYTGYFCCPSSDDGFMVKDTVWVGCSAPDSPGNASYSALREIVTGYEYHRFNDINVDRHIGRFKYNIRANCHELEFW</sequence>
<dbReference type="OrthoDB" id="4779287at2759"/>
<dbReference type="GeneID" id="37069161"/>
<dbReference type="Proteomes" id="UP000247233">
    <property type="component" value="Unassembled WGS sequence"/>
</dbReference>
<dbReference type="EMBL" id="MSFL01000039">
    <property type="protein sequence ID" value="PWY67886.1"/>
    <property type="molecule type" value="Genomic_DNA"/>
</dbReference>
<dbReference type="AlphaFoldDB" id="A0A317V1L9"/>
<proteinExistence type="predicted"/>
<dbReference type="STRING" id="1448321.A0A317V1L9"/>
<protein>
    <submittedName>
        <fullName evidence="1">Uncharacterized protein</fullName>
    </submittedName>
</protein>
<organism evidence="1 2">
    <name type="scientific">Aspergillus heteromorphus CBS 117.55</name>
    <dbReference type="NCBI Taxonomy" id="1448321"/>
    <lineage>
        <taxon>Eukaryota</taxon>
        <taxon>Fungi</taxon>
        <taxon>Dikarya</taxon>
        <taxon>Ascomycota</taxon>
        <taxon>Pezizomycotina</taxon>
        <taxon>Eurotiomycetes</taxon>
        <taxon>Eurotiomycetidae</taxon>
        <taxon>Eurotiales</taxon>
        <taxon>Aspergillaceae</taxon>
        <taxon>Aspergillus</taxon>
        <taxon>Aspergillus subgen. Circumdati</taxon>
    </lineage>
</organism>
<comment type="caution">
    <text evidence="1">The sequence shown here is derived from an EMBL/GenBank/DDBJ whole genome shotgun (WGS) entry which is preliminary data.</text>
</comment>
<dbReference type="RefSeq" id="XP_025395097.1">
    <property type="nucleotide sequence ID" value="XM_025546924.1"/>
</dbReference>